<dbReference type="EMBL" id="LGGW01000007">
    <property type="protein sequence ID" value="KUK91200.1"/>
    <property type="molecule type" value="Genomic_DNA"/>
</dbReference>
<accession>A0A101H188</accession>
<dbReference type="SUPFAM" id="SSF51412">
    <property type="entry name" value="Inosine monophosphate dehydrogenase (IMPDH)"/>
    <property type="match status" value="1"/>
</dbReference>
<dbReference type="Gene3D" id="3.20.20.70">
    <property type="entry name" value="Aldolase class I"/>
    <property type="match status" value="1"/>
</dbReference>
<dbReference type="Proteomes" id="UP000054260">
    <property type="component" value="Unassembled WGS sequence"/>
</dbReference>
<dbReference type="Proteomes" id="UP000055014">
    <property type="component" value="Unassembled WGS sequence"/>
</dbReference>
<dbReference type="GO" id="GO:0018580">
    <property type="term" value="F:nitronate monooxygenase activity"/>
    <property type="evidence" value="ECO:0007669"/>
    <property type="project" value="InterPro"/>
</dbReference>
<name>A0A101H188_9BACT</name>
<reference evidence="6 7" key="2">
    <citation type="journal article" date="2015" name="MBio">
        <title>Genome-Resolved Metagenomic Analysis Reveals Roles for Candidate Phyla and Other Microbial Community Members in Biogeochemical Transformations in Oil Reservoirs.</title>
        <authorList>
            <person name="Hu P."/>
            <person name="Tom L."/>
            <person name="Singh A."/>
            <person name="Thomas B.C."/>
            <person name="Baker B.J."/>
            <person name="Piceno Y.M."/>
            <person name="Andersen G.L."/>
            <person name="Banfield J.F."/>
        </authorList>
    </citation>
    <scope>NUCLEOTIDE SEQUENCE [LARGE SCALE GENOMIC DNA]</scope>
</reference>
<comment type="caution">
    <text evidence="4">The sequence shown here is derived from an EMBL/GenBank/DDBJ whole genome shotgun (WGS) entry which is preliminary data.</text>
</comment>
<dbReference type="GO" id="GO:0051213">
    <property type="term" value="F:dioxygenase activity"/>
    <property type="evidence" value="ECO:0007669"/>
    <property type="project" value="UniProtKB-KW"/>
</dbReference>
<evidence type="ECO:0000256" key="1">
    <source>
        <dbReference type="ARBA" id="ARBA00022630"/>
    </source>
</evidence>
<dbReference type="PANTHER" id="PTHR32332:SF20">
    <property type="entry name" value="2-NITROPROPANE DIOXYGENASE-LIKE PROTEIN"/>
    <property type="match status" value="1"/>
</dbReference>
<organism evidence="4 6">
    <name type="scientific">Mesotoga infera</name>
    <dbReference type="NCBI Taxonomy" id="1236046"/>
    <lineage>
        <taxon>Bacteria</taxon>
        <taxon>Thermotogati</taxon>
        <taxon>Thermotogota</taxon>
        <taxon>Thermotogae</taxon>
        <taxon>Kosmotogales</taxon>
        <taxon>Kosmotogaceae</taxon>
        <taxon>Mesotoga</taxon>
    </lineage>
</organism>
<dbReference type="Pfam" id="PF03060">
    <property type="entry name" value="NMO"/>
    <property type="match status" value="1"/>
</dbReference>
<protein>
    <submittedName>
        <fullName evidence="4">2-nitropropane dioxygenase-like enzyme</fullName>
    </submittedName>
</protein>
<evidence type="ECO:0000313" key="6">
    <source>
        <dbReference type="Proteomes" id="UP000054260"/>
    </source>
</evidence>
<sequence length="317" mass="33252">MRQERTSLTKLLEIKYPILQGGMAWVADHTLAAAVSNAGGLGIIAGGSLSSEELLAEIHEVRKLTSNPFGVNIMLLSPFAEEQMEIVRKEKVPVVTTGAGSPSRFLDGLKSAGTKVIPVVASAGLAKRLEKQGVDAVIAEGMEAGGHIGKVTSMVLVPAVASATQIPVVAAGGIADGRGLVASLALGASGVQMGTRFICTSDCSAHFRYKEKILSSNELDTVVTGNANGHPVRAFRNRLTRYIEELEKRGEGFEEIEKVAVGALKRAAKEGDVISGSLMAGQSSGLIKEVLSVSELIESIIEEAEEIIGHLGGITKW</sequence>
<dbReference type="PANTHER" id="PTHR32332">
    <property type="entry name" value="2-NITROPROPANE DIOXYGENASE"/>
    <property type="match status" value="1"/>
</dbReference>
<keyword evidence="4" id="KW-0223">Dioxygenase</keyword>
<evidence type="ECO:0000256" key="2">
    <source>
        <dbReference type="ARBA" id="ARBA00022643"/>
    </source>
</evidence>
<keyword evidence="1" id="KW-0285">Flavoprotein</keyword>
<dbReference type="PATRIC" id="fig|1236046.5.peg.936"/>
<dbReference type="CDD" id="cd04730">
    <property type="entry name" value="NPD_like"/>
    <property type="match status" value="1"/>
</dbReference>
<evidence type="ECO:0000256" key="3">
    <source>
        <dbReference type="ARBA" id="ARBA00023002"/>
    </source>
</evidence>
<dbReference type="EMBL" id="LGGH01000010">
    <property type="protein sequence ID" value="KUK68495.1"/>
    <property type="molecule type" value="Genomic_DNA"/>
</dbReference>
<keyword evidence="3" id="KW-0560">Oxidoreductase</keyword>
<proteinExistence type="predicted"/>
<evidence type="ECO:0000313" key="7">
    <source>
        <dbReference type="Proteomes" id="UP000055014"/>
    </source>
</evidence>
<reference evidence="4" key="1">
    <citation type="journal article" date="2015" name="MBio">
        <title>Genome-resolved metagenomic analysis reveals roles for candidate phyla and other microbial community members in biogeochemical transformations in oil reservoirs.</title>
        <authorList>
            <person name="Hu P."/>
            <person name="Tom L."/>
            <person name="Singh A."/>
            <person name="Thomas B.C."/>
            <person name="Baker B.J."/>
            <person name="Piceno Y.M."/>
            <person name="Andersen G.L."/>
            <person name="Banfield J.F."/>
        </authorList>
    </citation>
    <scope>NUCLEOTIDE SEQUENCE [LARGE SCALE GENOMIC DNA]</scope>
    <source>
        <strain evidence="4">46_47</strain>
        <strain evidence="5">46_70</strain>
    </source>
</reference>
<dbReference type="InterPro" id="IPR004136">
    <property type="entry name" value="NMO"/>
</dbReference>
<evidence type="ECO:0000313" key="5">
    <source>
        <dbReference type="EMBL" id="KUK91200.1"/>
    </source>
</evidence>
<keyword evidence="2" id="KW-0288">FMN</keyword>
<dbReference type="InterPro" id="IPR013785">
    <property type="entry name" value="Aldolase_TIM"/>
</dbReference>
<dbReference type="AlphaFoldDB" id="A0A101H188"/>
<gene>
    <name evidence="4" type="ORF">XD86_0152</name>
    <name evidence="5" type="ORF">XE02_0162</name>
</gene>
<evidence type="ECO:0000313" key="4">
    <source>
        <dbReference type="EMBL" id="KUK68495.1"/>
    </source>
</evidence>